<evidence type="ECO:0000313" key="1">
    <source>
        <dbReference type="EMBL" id="KAI4337637.1"/>
    </source>
</evidence>
<dbReference type="Proteomes" id="UP000828941">
    <property type="component" value="Chromosome 6"/>
</dbReference>
<organism evidence="1 2">
    <name type="scientific">Bauhinia variegata</name>
    <name type="common">Purple orchid tree</name>
    <name type="synonym">Phanera variegata</name>
    <dbReference type="NCBI Taxonomy" id="167791"/>
    <lineage>
        <taxon>Eukaryota</taxon>
        <taxon>Viridiplantae</taxon>
        <taxon>Streptophyta</taxon>
        <taxon>Embryophyta</taxon>
        <taxon>Tracheophyta</taxon>
        <taxon>Spermatophyta</taxon>
        <taxon>Magnoliopsida</taxon>
        <taxon>eudicotyledons</taxon>
        <taxon>Gunneridae</taxon>
        <taxon>Pentapetalae</taxon>
        <taxon>rosids</taxon>
        <taxon>fabids</taxon>
        <taxon>Fabales</taxon>
        <taxon>Fabaceae</taxon>
        <taxon>Cercidoideae</taxon>
        <taxon>Cercideae</taxon>
        <taxon>Bauhiniinae</taxon>
        <taxon>Bauhinia</taxon>
    </lineage>
</organism>
<reference evidence="1 2" key="1">
    <citation type="journal article" date="2022" name="DNA Res.">
        <title>Chromosomal-level genome assembly of the orchid tree Bauhinia variegata (Leguminosae; Cercidoideae) supports the allotetraploid origin hypothesis of Bauhinia.</title>
        <authorList>
            <person name="Zhong Y."/>
            <person name="Chen Y."/>
            <person name="Zheng D."/>
            <person name="Pang J."/>
            <person name="Liu Y."/>
            <person name="Luo S."/>
            <person name="Meng S."/>
            <person name="Qian L."/>
            <person name="Wei D."/>
            <person name="Dai S."/>
            <person name="Zhou R."/>
        </authorList>
    </citation>
    <scope>NUCLEOTIDE SEQUENCE [LARGE SCALE GENOMIC DNA]</scope>
    <source>
        <strain evidence="1">BV-YZ2020</strain>
    </source>
</reference>
<accession>A0ACB9NPG1</accession>
<proteinExistence type="predicted"/>
<protein>
    <submittedName>
        <fullName evidence="1">Uncharacterized protein</fullName>
    </submittedName>
</protein>
<evidence type="ECO:0000313" key="2">
    <source>
        <dbReference type="Proteomes" id="UP000828941"/>
    </source>
</evidence>
<name>A0ACB9NPG1_BAUVA</name>
<comment type="caution">
    <text evidence="1">The sequence shown here is derived from an EMBL/GenBank/DDBJ whole genome shotgun (WGS) entry which is preliminary data.</text>
</comment>
<dbReference type="EMBL" id="CM039431">
    <property type="protein sequence ID" value="KAI4337637.1"/>
    <property type="molecule type" value="Genomic_DNA"/>
</dbReference>
<keyword evidence="2" id="KW-1185">Reference proteome</keyword>
<gene>
    <name evidence="1" type="ORF">L6164_016025</name>
</gene>
<sequence length="124" mass="13582">MSAADETHSLSHPQPQPPKPSDSNTQPKDSDSHSPDYAPYPKIDPNDVTPPPQENWTSASISQIPTQHSVNTPPTAEAGAPISGVKTSIYVVLNMILLRLMQLLYCILQFGILNGYNFLPHHEV</sequence>